<dbReference type="InterPro" id="IPR019845">
    <property type="entry name" value="Squalene/phytoene_synthase_CS"/>
</dbReference>
<gene>
    <name evidence="2" type="ORF">A8L45_11950</name>
</gene>
<reference evidence="2 3" key="1">
    <citation type="submission" date="2016-05" db="EMBL/GenBank/DDBJ databases">
        <title>Genomic Taxonomy of the Vibrionaceae.</title>
        <authorList>
            <person name="Gomez-Gil B."/>
            <person name="Enciso-Ibarra J."/>
        </authorList>
    </citation>
    <scope>NUCLEOTIDE SEQUENCE [LARGE SCALE GENOMIC DNA]</scope>
    <source>
        <strain evidence="2 3">CAIM 1920</strain>
    </source>
</reference>
<dbReference type="EMBL" id="LYBM01000020">
    <property type="protein sequence ID" value="ODA33050.1"/>
    <property type="molecule type" value="Genomic_DNA"/>
</dbReference>
<organism evidence="2 3">
    <name type="scientific">Veronia pacifica</name>
    <dbReference type="NCBI Taxonomy" id="1080227"/>
    <lineage>
        <taxon>Bacteria</taxon>
        <taxon>Pseudomonadati</taxon>
        <taxon>Pseudomonadota</taxon>
        <taxon>Gammaproteobacteria</taxon>
        <taxon>Vibrionales</taxon>
        <taxon>Vibrionaceae</taxon>
        <taxon>Veronia</taxon>
    </lineage>
</organism>
<dbReference type="Proteomes" id="UP000094936">
    <property type="component" value="Unassembled WGS sequence"/>
</dbReference>
<dbReference type="SFLD" id="SFLDS00005">
    <property type="entry name" value="Isoprenoid_Synthase_Type_I"/>
    <property type="match status" value="1"/>
</dbReference>
<dbReference type="PROSITE" id="PS01045">
    <property type="entry name" value="SQUALEN_PHYTOEN_SYN_2"/>
    <property type="match status" value="1"/>
</dbReference>
<dbReference type="SUPFAM" id="SSF48576">
    <property type="entry name" value="Terpenoid synthases"/>
    <property type="match status" value="1"/>
</dbReference>
<dbReference type="CDD" id="cd00683">
    <property type="entry name" value="Trans_IPPS_HH"/>
    <property type="match status" value="1"/>
</dbReference>
<dbReference type="PANTHER" id="PTHR31480">
    <property type="entry name" value="BIFUNCTIONAL LYCOPENE CYCLASE/PHYTOENE SYNTHASE"/>
    <property type="match status" value="1"/>
</dbReference>
<dbReference type="InterPro" id="IPR044843">
    <property type="entry name" value="Trans_IPPS_bact-type"/>
</dbReference>
<comment type="caution">
    <text evidence="2">The sequence shown here is derived from an EMBL/GenBank/DDBJ whole genome shotgun (WGS) entry which is preliminary data.</text>
</comment>
<dbReference type="Gene3D" id="1.10.600.10">
    <property type="entry name" value="Farnesyl Diphosphate Synthase"/>
    <property type="match status" value="1"/>
</dbReference>
<dbReference type="GO" id="GO:0016117">
    <property type="term" value="P:carotenoid biosynthetic process"/>
    <property type="evidence" value="ECO:0007669"/>
    <property type="project" value="UniProtKB-ARBA"/>
</dbReference>
<evidence type="ECO:0000313" key="2">
    <source>
        <dbReference type="EMBL" id="ODA33050.1"/>
    </source>
</evidence>
<name>A0A1C3EIJ4_9GAMM</name>
<dbReference type="InterPro" id="IPR002060">
    <property type="entry name" value="Squ/phyt_synthse"/>
</dbReference>
<dbReference type="PROSITE" id="PS01044">
    <property type="entry name" value="SQUALEN_PHYTOEN_SYN_1"/>
    <property type="match status" value="1"/>
</dbReference>
<evidence type="ECO:0000313" key="3">
    <source>
        <dbReference type="Proteomes" id="UP000094936"/>
    </source>
</evidence>
<keyword evidence="1" id="KW-0808">Transferase</keyword>
<dbReference type="GO" id="GO:0004311">
    <property type="term" value="F:geranylgeranyl diphosphate synthase activity"/>
    <property type="evidence" value="ECO:0007669"/>
    <property type="project" value="InterPro"/>
</dbReference>
<dbReference type="InterPro" id="IPR033904">
    <property type="entry name" value="Trans_IPPS_HH"/>
</dbReference>
<sequence length="286" mass="31876">MAGKLLSTKRLDAAARLYTFCRVVDDIVDESTDKQNARLALAKIRQSLLLNAPLYPDTDDILGLISEWDIPVDALQSLVCGVAMDLDKVEIADERALIRYSYYVAGTVGEMMCPILGSKQGGEKFAIDLGIAMQMTNIARDVLEDAQMGRRYLPATWVNNLSASQIAEETPENRAIISEAVRRLLALADSYYSSATLGLRYLPFRSRIAIAVALAVYREIGHLIQEKNHNIYAGRAIVPRLRKYRTAIKMLSGFFTWSSDCPANHDSRLHAPLDFSGDNRYGKKQV</sequence>
<accession>A0A1C3EIJ4</accession>
<dbReference type="SFLD" id="SFLDG01018">
    <property type="entry name" value="Squalene/Phytoene_Synthase_Lik"/>
    <property type="match status" value="1"/>
</dbReference>
<keyword evidence="3" id="KW-1185">Reference proteome</keyword>
<dbReference type="GO" id="GO:0051996">
    <property type="term" value="F:squalene synthase [NAD(P)H] activity"/>
    <property type="evidence" value="ECO:0007669"/>
    <property type="project" value="InterPro"/>
</dbReference>
<dbReference type="SFLD" id="SFLDG01212">
    <property type="entry name" value="Phytoene_synthase_like"/>
    <property type="match status" value="1"/>
</dbReference>
<dbReference type="Pfam" id="PF00494">
    <property type="entry name" value="SQS_PSY"/>
    <property type="match status" value="1"/>
</dbReference>
<proteinExistence type="predicted"/>
<dbReference type="InterPro" id="IPR008949">
    <property type="entry name" value="Isoprenoid_synthase_dom_sf"/>
</dbReference>
<dbReference type="STRING" id="1080227.A8L45_11950"/>
<protein>
    <recommendedName>
        <fullName evidence="4">Phytoene synthase</fullName>
    </recommendedName>
</protein>
<evidence type="ECO:0000256" key="1">
    <source>
        <dbReference type="ARBA" id="ARBA00022679"/>
    </source>
</evidence>
<dbReference type="AlphaFoldDB" id="A0A1C3EIJ4"/>
<evidence type="ECO:0008006" key="4">
    <source>
        <dbReference type="Google" id="ProtNLM"/>
    </source>
</evidence>